<comment type="caution">
    <text evidence="2">The sequence shown here is derived from an EMBL/GenBank/DDBJ whole genome shotgun (WGS) entry which is preliminary data.</text>
</comment>
<feature type="region of interest" description="Disordered" evidence="1">
    <location>
        <begin position="80"/>
        <end position="100"/>
    </location>
</feature>
<dbReference type="EMBL" id="JAQOWY010000039">
    <property type="protein sequence ID" value="KAK1854321.1"/>
    <property type="molecule type" value="Genomic_DNA"/>
</dbReference>
<organism evidence="2 3">
    <name type="scientific">Colletotrichum chrysophilum</name>
    <dbReference type="NCBI Taxonomy" id="1836956"/>
    <lineage>
        <taxon>Eukaryota</taxon>
        <taxon>Fungi</taxon>
        <taxon>Dikarya</taxon>
        <taxon>Ascomycota</taxon>
        <taxon>Pezizomycotina</taxon>
        <taxon>Sordariomycetes</taxon>
        <taxon>Hypocreomycetidae</taxon>
        <taxon>Glomerellales</taxon>
        <taxon>Glomerellaceae</taxon>
        <taxon>Colletotrichum</taxon>
        <taxon>Colletotrichum gloeosporioides species complex</taxon>
    </lineage>
</organism>
<dbReference type="AlphaFoldDB" id="A0AAD9ATL5"/>
<evidence type="ECO:0000256" key="1">
    <source>
        <dbReference type="SAM" id="MobiDB-lite"/>
    </source>
</evidence>
<feature type="compositionally biased region" description="Pro residues" evidence="1">
    <location>
        <begin position="81"/>
        <end position="94"/>
    </location>
</feature>
<proteinExistence type="predicted"/>
<dbReference type="Proteomes" id="UP001243330">
    <property type="component" value="Unassembled WGS sequence"/>
</dbReference>
<accession>A0AAD9ATL5</accession>
<sequence length="100" mass="10553">MVISSQAVSGSAADERVKDDETAAVAVAVATASVAARCGLDNYMIHNLRFTMMEIGTRLPVQMEMPSPNLKAWRCLSLAQPPLPPPPPPPPPPAAARSYG</sequence>
<evidence type="ECO:0000313" key="3">
    <source>
        <dbReference type="Proteomes" id="UP001243330"/>
    </source>
</evidence>
<name>A0AAD9ATL5_9PEZI</name>
<gene>
    <name evidence="2" type="ORF">CCHR01_03051</name>
</gene>
<evidence type="ECO:0000313" key="2">
    <source>
        <dbReference type="EMBL" id="KAK1854321.1"/>
    </source>
</evidence>
<protein>
    <submittedName>
        <fullName evidence="2">Uncharacterized protein</fullName>
    </submittedName>
</protein>
<reference evidence="2" key="1">
    <citation type="submission" date="2023-01" db="EMBL/GenBank/DDBJ databases">
        <title>Colletotrichum chrysophilum M932 genome sequence.</title>
        <authorList>
            <person name="Baroncelli R."/>
        </authorList>
    </citation>
    <scope>NUCLEOTIDE SEQUENCE</scope>
    <source>
        <strain evidence="2">M932</strain>
    </source>
</reference>
<keyword evidence="3" id="KW-1185">Reference proteome</keyword>